<name>A0ABQ7E814_BRACR</name>
<keyword evidence="2" id="KW-1185">Reference proteome</keyword>
<comment type="caution">
    <text evidence="1">The sequence shown here is derived from an EMBL/GenBank/DDBJ whole genome shotgun (WGS) entry which is preliminary data.</text>
</comment>
<gene>
    <name evidence="1" type="ORF">DY000_02021180</name>
</gene>
<dbReference type="EMBL" id="QGKV02000299">
    <property type="protein sequence ID" value="KAF3593338.1"/>
    <property type="molecule type" value="Genomic_DNA"/>
</dbReference>
<reference evidence="1 2" key="1">
    <citation type="journal article" date="2020" name="BMC Genomics">
        <title>Intraspecific diversification of the crop wild relative Brassica cretica Lam. using demographic model selection.</title>
        <authorList>
            <person name="Kioukis A."/>
            <person name="Michalopoulou V.A."/>
            <person name="Briers L."/>
            <person name="Pirintsos S."/>
            <person name="Studholme D.J."/>
            <person name="Pavlidis P."/>
            <person name="Sarris P.F."/>
        </authorList>
    </citation>
    <scope>NUCLEOTIDE SEQUENCE [LARGE SCALE GENOMIC DNA]</scope>
    <source>
        <strain evidence="2">cv. PFS-1207/04</strain>
    </source>
</reference>
<evidence type="ECO:0000313" key="2">
    <source>
        <dbReference type="Proteomes" id="UP000266723"/>
    </source>
</evidence>
<protein>
    <submittedName>
        <fullName evidence="1">Uncharacterized protein</fullName>
    </submittedName>
</protein>
<dbReference type="Proteomes" id="UP000266723">
    <property type="component" value="Unassembled WGS sequence"/>
</dbReference>
<evidence type="ECO:0000313" key="1">
    <source>
        <dbReference type="EMBL" id="KAF3593338.1"/>
    </source>
</evidence>
<proteinExistence type="predicted"/>
<organism evidence="1 2">
    <name type="scientific">Brassica cretica</name>
    <name type="common">Mustard</name>
    <dbReference type="NCBI Taxonomy" id="69181"/>
    <lineage>
        <taxon>Eukaryota</taxon>
        <taxon>Viridiplantae</taxon>
        <taxon>Streptophyta</taxon>
        <taxon>Embryophyta</taxon>
        <taxon>Tracheophyta</taxon>
        <taxon>Spermatophyta</taxon>
        <taxon>Magnoliopsida</taxon>
        <taxon>eudicotyledons</taxon>
        <taxon>Gunneridae</taxon>
        <taxon>Pentapetalae</taxon>
        <taxon>rosids</taxon>
        <taxon>malvids</taxon>
        <taxon>Brassicales</taxon>
        <taxon>Brassicaceae</taxon>
        <taxon>Brassiceae</taxon>
        <taxon>Brassica</taxon>
    </lineage>
</organism>
<sequence>MDDDLGPIFDEEDERGQTFEAEAPSVTSIIMENQLCFDPSTTPTPFSTNIQEHCEKLDLINSLPELFAKISSQDVKHFGFDKVKEFCVSNSVFENMINSIKLIEPDKLFDQTGFQNGNNIHSDLVLSFEQFLKHSKGFDHLEKSLELELQQSIFSARKSFDSFVFKENCFNLSSYRHALITGNLFASTCALEEFMVKALLEHKSHRVETDFCDFVLKFDILCVETDKLWRNLRSFLENCVVLSFDVILVYNTFFERHIELLLRLKRVLHVLGKETLISDLNKYISCTYDPGILMFVLSVQDKQVQPQKSESIDHAHQPEIWRCMYSRDGAVHGCRRDDHIYYQRPRKLDDRFSSNQVYDDCEESIEPMANPQPIPCESQKHLKEIWIWKKHEPKLFRPESQFDFVHVEKFLKLALSHSLPIGFTALLDFKTSKPIFGTQFTCLVFTHMLDDYPKSLDPVFDELRIQKPFNYFFRIFDVVSIDVLKEQLDPTEVLPSNRAEHTARVIPSDHSIHTDHVFPSDRADQTVRTVPSYHPDRTARAVHRIDPQTSGTELRLQPQPRGGIDRPKSLLSQEIQHYKTDSRARILLGREESKDGRRFSLMDLLVRTAYPEGCTDVLASVFDLLMDFSFRYITKEGVSSCLKTCLTPVHSLVMWIIRRVKWNVRRVCGSSGVHPDPYHHVPARPE</sequence>
<accession>A0ABQ7E814</accession>